<dbReference type="Proteomes" id="UP000033101">
    <property type="component" value="Chromosome"/>
</dbReference>
<dbReference type="KEGG" id="mhor:MSHOH_1666"/>
<dbReference type="EMBL" id="CP009516">
    <property type="protein sequence ID" value="AKB78149.1"/>
    <property type="molecule type" value="Genomic_DNA"/>
</dbReference>
<evidence type="ECO:0000256" key="1">
    <source>
        <dbReference type="SAM" id="Phobius"/>
    </source>
</evidence>
<protein>
    <submittedName>
        <fullName evidence="2">Transmembrane protein</fullName>
    </submittedName>
</protein>
<name>A0A0E3S9A5_9EURY</name>
<reference evidence="2 3" key="1">
    <citation type="submission" date="2014-07" db="EMBL/GenBank/DDBJ databases">
        <title>Methanogenic archaea and the global carbon cycle.</title>
        <authorList>
            <person name="Henriksen J.R."/>
            <person name="Luke J."/>
            <person name="Reinhart S."/>
            <person name="Benedict M.N."/>
            <person name="Youngblut N.D."/>
            <person name="Metcalf M.E."/>
            <person name="Whitaker R.J."/>
            <person name="Metcalf W.W."/>
        </authorList>
    </citation>
    <scope>NUCLEOTIDE SEQUENCE [LARGE SCALE GENOMIC DNA]</scope>
    <source>
        <strain evidence="2 3">HB-1</strain>
    </source>
</reference>
<keyword evidence="1" id="KW-1133">Transmembrane helix</keyword>
<dbReference type="PATRIC" id="fig|1434110.4.peg.2100"/>
<accession>A0A0E3S9A5</accession>
<gene>
    <name evidence="2" type="ORF">MSHOH_1666</name>
</gene>
<dbReference type="STRING" id="1434110.MSHOH_1666"/>
<sequence length="77" mass="8831">MLERRHVQRNTGTVLTMFLIFLGAAILFMVLVRGFIDQGAEIVRQLNAGWASLEAWLLQFEVQTVHRLQEEGVFAED</sequence>
<dbReference type="HOGENOM" id="CLU_2629735_0_0_2"/>
<feature type="transmembrane region" description="Helical" evidence="1">
    <location>
        <begin position="12"/>
        <end position="36"/>
    </location>
</feature>
<proteinExistence type="predicted"/>
<dbReference type="AlphaFoldDB" id="A0A0E3S9A5"/>
<keyword evidence="3" id="KW-1185">Reference proteome</keyword>
<keyword evidence="1 2" id="KW-0812">Transmembrane</keyword>
<evidence type="ECO:0000313" key="3">
    <source>
        <dbReference type="Proteomes" id="UP000033101"/>
    </source>
</evidence>
<keyword evidence="1" id="KW-0472">Membrane</keyword>
<evidence type="ECO:0000313" key="2">
    <source>
        <dbReference type="EMBL" id="AKB78149.1"/>
    </source>
</evidence>
<organism evidence="2 3">
    <name type="scientific">Methanosarcina horonobensis HB-1 = JCM 15518</name>
    <dbReference type="NCBI Taxonomy" id="1434110"/>
    <lineage>
        <taxon>Archaea</taxon>
        <taxon>Methanobacteriati</taxon>
        <taxon>Methanobacteriota</taxon>
        <taxon>Stenosarchaea group</taxon>
        <taxon>Methanomicrobia</taxon>
        <taxon>Methanosarcinales</taxon>
        <taxon>Methanosarcinaceae</taxon>
        <taxon>Methanosarcina</taxon>
    </lineage>
</organism>